<evidence type="ECO:0000313" key="4">
    <source>
        <dbReference type="Proteomes" id="UP000823632"/>
    </source>
</evidence>
<accession>A0A9D9GZL5</accession>
<keyword evidence="1" id="KW-0328">Glycosyltransferase</keyword>
<dbReference type="InterPro" id="IPR051199">
    <property type="entry name" value="LPS_LOS_Heptosyltrfase"/>
</dbReference>
<reference evidence="3" key="2">
    <citation type="journal article" date="2021" name="PeerJ">
        <title>Extensive microbial diversity within the chicken gut microbiome revealed by metagenomics and culture.</title>
        <authorList>
            <person name="Gilroy R."/>
            <person name="Ravi A."/>
            <person name="Getino M."/>
            <person name="Pursley I."/>
            <person name="Horton D.L."/>
            <person name="Alikhan N.F."/>
            <person name="Baker D."/>
            <person name="Gharbi K."/>
            <person name="Hall N."/>
            <person name="Watson M."/>
            <person name="Adriaenssens E.M."/>
            <person name="Foster-Nyarko E."/>
            <person name="Jarju S."/>
            <person name="Secka A."/>
            <person name="Antonio M."/>
            <person name="Oren A."/>
            <person name="Chaudhuri R.R."/>
            <person name="La Ragione R."/>
            <person name="Hildebrand F."/>
            <person name="Pallen M.J."/>
        </authorList>
    </citation>
    <scope>NUCLEOTIDE SEQUENCE</scope>
    <source>
        <strain evidence="3">10192</strain>
    </source>
</reference>
<dbReference type="GO" id="GO:0005829">
    <property type="term" value="C:cytosol"/>
    <property type="evidence" value="ECO:0007669"/>
    <property type="project" value="TreeGrafter"/>
</dbReference>
<dbReference type="CDD" id="cd03789">
    <property type="entry name" value="GT9_LPS_heptosyltransferase"/>
    <property type="match status" value="1"/>
</dbReference>
<name>A0A9D9GZL5_9BACT</name>
<dbReference type="Gene3D" id="3.40.50.2000">
    <property type="entry name" value="Glycogen Phosphorylase B"/>
    <property type="match status" value="2"/>
</dbReference>
<dbReference type="EMBL" id="JADIND010000092">
    <property type="protein sequence ID" value="MBO8430594.1"/>
    <property type="molecule type" value="Genomic_DNA"/>
</dbReference>
<dbReference type="PANTHER" id="PTHR30160">
    <property type="entry name" value="TETRAACYLDISACCHARIDE 4'-KINASE-RELATED"/>
    <property type="match status" value="1"/>
</dbReference>
<dbReference type="InterPro" id="IPR002201">
    <property type="entry name" value="Glyco_trans_9"/>
</dbReference>
<proteinExistence type="predicted"/>
<evidence type="ECO:0000313" key="3">
    <source>
        <dbReference type="EMBL" id="MBO8430594.1"/>
    </source>
</evidence>
<protein>
    <submittedName>
        <fullName evidence="3">Glycosyltransferase family 9 protein</fullName>
    </submittedName>
</protein>
<dbReference type="PANTHER" id="PTHR30160:SF1">
    <property type="entry name" value="LIPOPOLYSACCHARIDE 1,2-N-ACETYLGLUCOSAMINETRANSFERASE-RELATED"/>
    <property type="match status" value="1"/>
</dbReference>
<comment type="caution">
    <text evidence="3">The sequence shown here is derived from an EMBL/GenBank/DDBJ whole genome shotgun (WGS) entry which is preliminary data.</text>
</comment>
<dbReference type="GO" id="GO:0008713">
    <property type="term" value="F:ADP-heptose-lipopolysaccharide heptosyltransferase activity"/>
    <property type="evidence" value="ECO:0007669"/>
    <property type="project" value="TreeGrafter"/>
</dbReference>
<sequence>MTGKKEKILIVKLSSLGDILHNIPLANQLKKAGYEVDWLVSEKGFDLINGNPCVDEAILAPVVKWKKKGFSPLSFFEYLKILFRLRCKKYDIALDTQGIFKTMYWMKFCGAKRRIVAKNAKEFATWGGNEIIPSVYKGINFHNVMADLEFAKYLGVNSDEIIFTLPETSKETKAKVDELLKDIDKTKPVVVIAPATTWRLKHWDKDNWRKVTDYLDGKVNLVFTGGPKDKELLSYIGADKFINLAGKTDLRDLQEIFSRSILVMAPDSGSAHLARAVNIPAVISIFTCTPPKMFGPFGDENKYFSVNGNLDCQPCFTRECHLQGDRHEKCLNFPKPDEIINIVNKILQNYKNSV</sequence>
<dbReference type="AlphaFoldDB" id="A0A9D9GZL5"/>
<reference evidence="3" key="1">
    <citation type="submission" date="2020-10" db="EMBL/GenBank/DDBJ databases">
        <authorList>
            <person name="Gilroy R."/>
        </authorList>
    </citation>
    <scope>NUCLEOTIDE SEQUENCE</scope>
    <source>
        <strain evidence="3">10192</strain>
    </source>
</reference>
<evidence type="ECO:0000256" key="1">
    <source>
        <dbReference type="ARBA" id="ARBA00022676"/>
    </source>
</evidence>
<dbReference type="GO" id="GO:0009244">
    <property type="term" value="P:lipopolysaccharide core region biosynthetic process"/>
    <property type="evidence" value="ECO:0007669"/>
    <property type="project" value="TreeGrafter"/>
</dbReference>
<gene>
    <name evidence="3" type="ORF">IAC76_04340</name>
</gene>
<dbReference type="Pfam" id="PF01075">
    <property type="entry name" value="Glyco_transf_9"/>
    <property type="match status" value="1"/>
</dbReference>
<evidence type="ECO:0000256" key="2">
    <source>
        <dbReference type="ARBA" id="ARBA00022679"/>
    </source>
</evidence>
<dbReference type="Proteomes" id="UP000823632">
    <property type="component" value="Unassembled WGS sequence"/>
</dbReference>
<dbReference type="SUPFAM" id="SSF53756">
    <property type="entry name" value="UDP-Glycosyltransferase/glycogen phosphorylase"/>
    <property type="match status" value="1"/>
</dbReference>
<keyword evidence="2" id="KW-0808">Transferase</keyword>
<organism evidence="3 4">
    <name type="scientific">Candidatus Scatousia excrementipullorum</name>
    <dbReference type="NCBI Taxonomy" id="2840936"/>
    <lineage>
        <taxon>Bacteria</taxon>
        <taxon>Candidatus Scatousia</taxon>
    </lineage>
</organism>